<dbReference type="EMBL" id="CP080333">
    <property type="protein sequence ID" value="QYL17868.1"/>
    <property type="molecule type" value="Genomic_DNA"/>
</dbReference>
<keyword evidence="6" id="KW-1185">Reference proteome</keyword>
<evidence type="ECO:0000256" key="2">
    <source>
        <dbReference type="ARBA" id="ARBA00022679"/>
    </source>
</evidence>
<evidence type="ECO:0000313" key="6">
    <source>
        <dbReference type="Proteomes" id="UP000825367"/>
    </source>
</evidence>
<dbReference type="Pfam" id="PF00534">
    <property type="entry name" value="Glycos_transf_1"/>
    <property type="match status" value="1"/>
</dbReference>
<gene>
    <name evidence="5" type="ORF">K0O64_04770</name>
</gene>
<accession>A0ABX8VLD7</accession>
<evidence type="ECO:0000259" key="3">
    <source>
        <dbReference type="Pfam" id="PF00534"/>
    </source>
</evidence>
<feature type="domain" description="Glycosyltransferase subfamily 4-like N-terminal" evidence="4">
    <location>
        <begin position="72"/>
        <end position="193"/>
    </location>
</feature>
<dbReference type="Pfam" id="PF13439">
    <property type="entry name" value="Glyco_transf_4"/>
    <property type="match status" value="1"/>
</dbReference>
<keyword evidence="2 5" id="KW-0808">Transferase</keyword>
<organism evidence="5 6">
    <name type="scientific">Mycolicibacterium pallens</name>
    <dbReference type="NCBI Taxonomy" id="370524"/>
    <lineage>
        <taxon>Bacteria</taxon>
        <taxon>Bacillati</taxon>
        <taxon>Actinomycetota</taxon>
        <taxon>Actinomycetes</taxon>
        <taxon>Mycobacteriales</taxon>
        <taxon>Mycobacteriaceae</taxon>
        <taxon>Mycolicibacterium</taxon>
    </lineage>
</organism>
<protein>
    <submittedName>
        <fullName evidence="5">Glycosyltransferase</fullName>
        <ecNumber evidence="5">2.4.-.-</ecNumber>
    </submittedName>
</protein>
<evidence type="ECO:0000256" key="1">
    <source>
        <dbReference type="ARBA" id="ARBA00022676"/>
    </source>
</evidence>
<dbReference type="InterPro" id="IPR050194">
    <property type="entry name" value="Glycosyltransferase_grp1"/>
</dbReference>
<evidence type="ECO:0000259" key="4">
    <source>
        <dbReference type="Pfam" id="PF13439"/>
    </source>
</evidence>
<keyword evidence="1 5" id="KW-0328">Glycosyltransferase</keyword>
<dbReference type="PANTHER" id="PTHR45947:SF3">
    <property type="entry name" value="SULFOQUINOVOSYL TRANSFERASE SQD2"/>
    <property type="match status" value="1"/>
</dbReference>
<dbReference type="RefSeq" id="WP_071947542.1">
    <property type="nucleotide sequence ID" value="NZ_BAAAVX010000003.1"/>
</dbReference>
<dbReference type="GO" id="GO:0016757">
    <property type="term" value="F:glycosyltransferase activity"/>
    <property type="evidence" value="ECO:0007669"/>
    <property type="project" value="UniProtKB-KW"/>
</dbReference>
<proteinExistence type="predicted"/>
<reference evidence="5 6" key="1">
    <citation type="submission" date="2021-07" db="EMBL/GenBank/DDBJ databases">
        <title>Whole genome sequencing of non-tuberculosis mycobacteria type-strains.</title>
        <authorList>
            <person name="Igarashi Y."/>
            <person name="Osugi A."/>
            <person name="Mitarai S."/>
        </authorList>
    </citation>
    <scope>NUCLEOTIDE SEQUENCE [LARGE SCALE GENOMIC DNA]</scope>
    <source>
        <strain evidence="5 6">JCM 16370</strain>
    </source>
</reference>
<dbReference type="Gene3D" id="3.40.50.2000">
    <property type="entry name" value="Glycogen Phosphorylase B"/>
    <property type="match status" value="2"/>
</dbReference>
<name>A0ABX8VLD7_9MYCO</name>
<dbReference type="EC" id="2.4.-.-" evidence="5"/>
<dbReference type="InterPro" id="IPR028098">
    <property type="entry name" value="Glyco_trans_4-like_N"/>
</dbReference>
<dbReference type="Proteomes" id="UP000825367">
    <property type="component" value="Chromosome"/>
</dbReference>
<evidence type="ECO:0000313" key="5">
    <source>
        <dbReference type="EMBL" id="QYL17868.1"/>
    </source>
</evidence>
<dbReference type="InterPro" id="IPR001296">
    <property type="entry name" value="Glyco_trans_1"/>
</dbReference>
<feature type="domain" description="Glycosyl transferase family 1" evidence="3">
    <location>
        <begin position="202"/>
        <end position="337"/>
    </location>
</feature>
<sequence length="372" mass="40374">MSFSIELTPVEALRVAVVHEWVDAYTGSDQVFEALAKLIPSADLYALSLQPDVQLDFGGRTATTTFLDSATLRSRRGLTLPLMPLAWRKLGSHNYDLVISSHHAFAHTNRLAGPSGKHLCYVHSPARYVWSPEIDERGGGIALAPARSLLKRVDRRATLRVDTYAANSRAVADRIHRFWGRNADVIYPPVRVDYYAECGDANPTRDYVLGVGRWIPYKNLHLVVQAADRMGLPVKIAGRGPDKSRIVAAADAASVPVELIESPSDDELRRLYANAACLVYPTVEDFGMVPVEAQATGTPVVSIPEGGVLETVIDGVTGAFSADLSPAAIAEAIPRAIPLCGEAPRRNAERFSQANFGPAIARWLETRAGVTI</sequence>
<dbReference type="PANTHER" id="PTHR45947">
    <property type="entry name" value="SULFOQUINOVOSYL TRANSFERASE SQD2"/>
    <property type="match status" value="1"/>
</dbReference>
<dbReference type="SUPFAM" id="SSF53756">
    <property type="entry name" value="UDP-Glycosyltransferase/glycogen phosphorylase"/>
    <property type="match status" value="1"/>
</dbReference>